<keyword evidence="6" id="KW-0808">Transferase</keyword>
<dbReference type="Pfam" id="PF01124">
    <property type="entry name" value="MAPEG"/>
    <property type="match status" value="1"/>
</dbReference>
<evidence type="ECO:0000256" key="1">
    <source>
        <dbReference type="ARBA" id="ARBA00003701"/>
    </source>
</evidence>
<reference evidence="18" key="1">
    <citation type="journal article" date="2023" name="IScience">
        <title>Live-bearing cockroach genome reveals convergent evolutionary mechanisms linked to viviparity in insects and beyond.</title>
        <authorList>
            <person name="Fouks B."/>
            <person name="Harrison M.C."/>
            <person name="Mikhailova A.A."/>
            <person name="Marchal E."/>
            <person name="English S."/>
            <person name="Carruthers M."/>
            <person name="Jennings E.C."/>
            <person name="Chiamaka E.L."/>
            <person name="Frigard R.A."/>
            <person name="Pippel M."/>
            <person name="Attardo G.M."/>
            <person name="Benoit J.B."/>
            <person name="Bornberg-Bauer E."/>
            <person name="Tobe S.S."/>
        </authorList>
    </citation>
    <scope>NUCLEOTIDE SEQUENCE</scope>
    <source>
        <strain evidence="18">Stay&amp;Tobe</strain>
    </source>
</reference>
<dbReference type="InterPro" id="IPR001129">
    <property type="entry name" value="Membr-assoc_MAPEG"/>
</dbReference>
<keyword evidence="13 17" id="KW-0472">Membrane</keyword>
<keyword evidence="8" id="KW-1000">Mitochondrion outer membrane</keyword>
<dbReference type="EMBL" id="JASPKZ010002661">
    <property type="protein sequence ID" value="KAJ9595268.1"/>
    <property type="molecule type" value="Genomic_DNA"/>
</dbReference>
<evidence type="ECO:0000256" key="11">
    <source>
        <dbReference type="ARBA" id="ARBA00022990"/>
    </source>
</evidence>
<dbReference type="GO" id="GO:0005789">
    <property type="term" value="C:endoplasmic reticulum membrane"/>
    <property type="evidence" value="ECO:0007669"/>
    <property type="project" value="UniProtKB-SubCell"/>
</dbReference>
<comment type="similarity">
    <text evidence="4">Belongs to the MAPEG family.</text>
</comment>
<dbReference type="PANTHER" id="PTHR10689:SF6">
    <property type="entry name" value="MICROSOMAL GLUTATHIONE S-TRANSFERASE 1"/>
    <property type="match status" value="1"/>
</dbReference>
<feature type="transmembrane region" description="Helical" evidence="17">
    <location>
        <begin position="78"/>
        <end position="102"/>
    </location>
</feature>
<accession>A0AAD8AC73</accession>
<reference evidence="18" key="2">
    <citation type="submission" date="2023-05" db="EMBL/GenBank/DDBJ databases">
        <authorList>
            <person name="Fouks B."/>
        </authorList>
    </citation>
    <scope>NUCLEOTIDE SEQUENCE</scope>
    <source>
        <strain evidence="18">Stay&amp;Tobe</strain>
        <tissue evidence="18">Testes</tissue>
    </source>
</reference>
<comment type="caution">
    <text evidence="18">The sequence shown here is derived from an EMBL/GenBank/DDBJ whole genome shotgun (WGS) entry which is preliminary data.</text>
</comment>
<feature type="transmembrane region" description="Helical" evidence="17">
    <location>
        <begin position="114"/>
        <end position="139"/>
    </location>
</feature>
<dbReference type="InterPro" id="IPR023352">
    <property type="entry name" value="MAPEG-like_dom_sf"/>
</dbReference>
<evidence type="ECO:0000256" key="16">
    <source>
        <dbReference type="ARBA" id="ARBA00049385"/>
    </source>
</evidence>
<evidence type="ECO:0000313" key="18">
    <source>
        <dbReference type="EMBL" id="KAJ9595268.1"/>
    </source>
</evidence>
<sequence>HEIVRSAEVCCDSLIKVKVDIVLRRNTHKVFCITPLPCQDRTWKFISPEDTAFGGKVSHDDPDIERVRRGHLNDMENILPFFVIGFLYVFVNPAPFLAVNLYRLFTAARVVHTIVYTVVVIPQPSELLLSLWLVVVMYATRVIR</sequence>
<evidence type="ECO:0000256" key="5">
    <source>
        <dbReference type="ARBA" id="ARBA00012452"/>
    </source>
</evidence>
<evidence type="ECO:0000256" key="6">
    <source>
        <dbReference type="ARBA" id="ARBA00022679"/>
    </source>
</evidence>
<evidence type="ECO:0000256" key="10">
    <source>
        <dbReference type="ARBA" id="ARBA00022989"/>
    </source>
</evidence>
<dbReference type="GO" id="GO:0004364">
    <property type="term" value="F:glutathione transferase activity"/>
    <property type="evidence" value="ECO:0007669"/>
    <property type="project" value="UniProtKB-EC"/>
</dbReference>
<dbReference type="SUPFAM" id="SSF161084">
    <property type="entry name" value="MAPEG domain-like"/>
    <property type="match status" value="1"/>
</dbReference>
<evidence type="ECO:0000256" key="8">
    <source>
        <dbReference type="ARBA" id="ARBA00022787"/>
    </source>
</evidence>
<protein>
    <recommendedName>
        <fullName evidence="15">Microsomal glutathione S-transferase 1</fullName>
        <ecNumber evidence="5">2.5.1.18</ecNumber>
    </recommendedName>
</protein>
<keyword evidence="12" id="KW-0496">Mitochondrion</keyword>
<evidence type="ECO:0000256" key="2">
    <source>
        <dbReference type="ARBA" id="ARBA00004294"/>
    </source>
</evidence>
<feature type="non-terminal residue" evidence="18">
    <location>
        <position position="144"/>
    </location>
</feature>
<dbReference type="EC" id="2.5.1.18" evidence="5"/>
<evidence type="ECO:0000256" key="7">
    <source>
        <dbReference type="ARBA" id="ARBA00022692"/>
    </source>
</evidence>
<proteinExistence type="inferred from homology"/>
<dbReference type="GO" id="GO:0005741">
    <property type="term" value="C:mitochondrial outer membrane"/>
    <property type="evidence" value="ECO:0007669"/>
    <property type="project" value="UniProtKB-SubCell"/>
</dbReference>
<organism evidence="18 19">
    <name type="scientific">Diploptera punctata</name>
    <name type="common">Pacific beetle cockroach</name>
    <dbReference type="NCBI Taxonomy" id="6984"/>
    <lineage>
        <taxon>Eukaryota</taxon>
        <taxon>Metazoa</taxon>
        <taxon>Ecdysozoa</taxon>
        <taxon>Arthropoda</taxon>
        <taxon>Hexapoda</taxon>
        <taxon>Insecta</taxon>
        <taxon>Pterygota</taxon>
        <taxon>Neoptera</taxon>
        <taxon>Polyneoptera</taxon>
        <taxon>Dictyoptera</taxon>
        <taxon>Blattodea</taxon>
        <taxon>Blaberoidea</taxon>
        <taxon>Blaberidae</taxon>
        <taxon>Diplopterinae</taxon>
        <taxon>Diploptera</taxon>
    </lineage>
</organism>
<dbReference type="Proteomes" id="UP001233999">
    <property type="component" value="Unassembled WGS sequence"/>
</dbReference>
<keyword evidence="19" id="KW-1185">Reference proteome</keyword>
<feature type="non-terminal residue" evidence="18">
    <location>
        <position position="1"/>
    </location>
</feature>
<comment type="catalytic activity">
    <reaction evidence="16">
        <text>RX + glutathione = an S-substituted glutathione + a halide anion + H(+)</text>
        <dbReference type="Rhea" id="RHEA:16437"/>
        <dbReference type="ChEBI" id="CHEBI:15378"/>
        <dbReference type="ChEBI" id="CHEBI:16042"/>
        <dbReference type="ChEBI" id="CHEBI:17792"/>
        <dbReference type="ChEBI" id="CHEBI:57925"/>
        <dbReference type="ChEBI" id="CHEBI:90779"/>
        <dbReference type="EC" id="2.5.1.18"/>
    </reaction>
    <physiologicalReaction direction="left-to-right" evidence="16">
        <dbReference type="Rhea" id="RHEA:16438"/>
    </physiologicalReaction>
</comment>
<evidence type="ECO:0000256" key="9">
    <source>
        <dbReference type="ARBA" id="ARBA00022824"/>
    </source>
</evidence>
<comment type="subcellular location">
    <subcellularLocation>
        <location evidence="3">Endoplasmic reticulum membrane</location>
        <topology evidence="3">Multi-pass membrane protein</topology>
    </subcellularLocation>
    <subcellularLocation>
        <location evidence="2">Mitochondrion outer membrane</location>
    </subcellularLocation>
</comment>
<comment type="function">
    <text evidence="1">Conjugation of reduced glutathione to a wide number of exogenous and endogenous hydrophobic electrophiles.</text>
</comment>
<keyword evidence="11" id="KW-0007">Acetylation</keyword>
<evidence type="ECO:0000256" key="15">
    <source>
        <dbReference type="ARBA" id="ARBA00039397"/>
    </source>
</evidence>
<keyword evidence="7 17" id="KW-0812">Transmembrane</keyword>
<evidence type="ECO:0000256" key="17">
    <source>
        <dbReference type="SAM" id="Phobius"/>
    </source>
</evidence>
<dbReference type="Gene3D" id="1.20.120.550">
    <property type="entry name" value="Membrane associated eicosanoid/glutathione metabolism-like domain"/>
    <property type="match status" value="1"/>
</dbReference>
<dbReference type="InterPro" id="IPR040162">
    <property type="entry name" value="MGST1-like"/>
</dbReference>
<gene>
    <name evidence="18" type="ORF">L9F63_027347</name>
</gene>
<dbReference type="AlphaFoldDB" id="A0AAD8AC73"/>
<keyword evidence="10 17" id="KW-1133">Transmembrane helix</keyword>
<evidence type="ECO:0000256" key="4">
    <source>
        <dbReference type="ARBA" id="ARBA00010459"/>
    </source>
</evidence>
<keyword evidence="9" id="KW-0256">Endoplasmic reticulum</keyword>
<evidence type="ECO:0000313" key="19">
    <source>
        <dbReference type="Proteomes" id="UP001233999"/>
    </source>
</evidence>
<name>A0AAD8AC73_DIPPU</name>
<dbReference type="PANTHER" id="PTHR10689">
    <property type="entry name" value="MICROSOMAL GLUTATHIONE S-TRANSFERASE 1"/>
    <property type="match status" value="1"/>
</dbReference>
<evidence type="ECO:0000256" key="14">
    <source>
        <dbReference type="ARBA" id="ARBA00038540"/>
    </source>
</evidence>
<evidence type="ECO:0000256" key="12">
    <source>
        <dbReference type="ARBA" id="ARBA00023128"/>
    </source>
</evidence>
<evidence type="ECO:0000256" key="3">
    <source>
        <dbReference type="ARBA" id="ARBA00004477"/>
    </source>
</evidence>
<evidence type="ECO:0000256" key="13">
    <source>
        <dbReference type="ARBA" id="ARBA00023136"/>
    </source>
</evidence>
<comment type="subunit">
    <text evidence="14">Homotrimer; The trimer binds only one molecule of glutathione.</text>
</comment>